<comment type="subcellular location">
    <subcellularLocation>
        <location evidence="2">Secreted</location>
    </subcellularLocation>
</comment>
<evidence type="ECO:0000313" key="11">
    <source>
        <dbReference type="EMBL" id="QJQ07660.1"/>
    </source>
</evidence>
<dbReference type="Proteomes" id="UP000274350">
    <property type="component" value="Chromosome"/>
</dbReference>
<sequence>MLAATASLAACGSTPLKNEKQQDSAKNIEIQKVLSRTHACGPTLILRSQALTPEQELATCNMLSEVEQRFHHSFNTEGKPVKHDFNTALRANIYQSRDDFVKYATEHFDMPTDNGGMYLEGLPEQAGNQAEFVANQKKDGSVHNLGHEYVHYLDGRFNLYGDFCAGLHDSHSPPENCAKPAPMAPYLVWWTEGVAEYIAKQTNNPSATELAGAKTYALSQLFDTAYESNNGAPRIYSWGYLAVRFMMEKQREKVEQMLTFTRSGDLPRYQSLVRSWGSSMDAEFSAWLGTVASVAATPTVTK</sequence>
<keyword evidence="8" id="KW-0862">Zinc</keyword>
<dbReference type="AlphaFoldDB" id="A0A6M4AAA8"/>
<reference evidence="11 12" key="1">
    <citation type="journal article" date="2019" name="Int. J. Syst. Evol. Microbiol.">
        <title>Undibacterium piscinae sp. nov., isolated from Korean shiner intestine.</title>
        <authorList>
            <person name="Lee S.Y."/>
            <person name="Kang W."/>
            <person name="Kim P.S."/>
            <person name="Kim H.S."/>
            <person name="Sung H."/>
            <person name="Shin N.R."/>
            <person name="Whon T.W."/>
            <person name="Yun J.H."/>
            <person name="Lee J.Y."/>
            <person name="Lee J.Y."/>
            <person name="Jung M.J."/>
            <person name="Jeong Y.S."/>
            <person name="Tak E.J."/>
            <person name="Han J.E."/>
            <person name="Hyun D.W."/>
            <person name="Kang M.S."/>
            <person name="Lee K.E."/>
            <person name="Lee B.H."/>
            <person name="Bae J.W."/>
        </authorList>
    </citation>
    <scope>NUCLEOTIDE SEQUENCE [LARGE SCALE GENOMIC DNA]</scope>
    <source>
        <strain evidence="11 12">S11R28</strain>
    </source>
</reference>
<evidence type="ECO:0000256" key="10">
    <source>
        <dbReference type="PIRSR" id="PIRSR602169-1"/>
    </source>
</evidence>
<keyword evidence="3" id="KW-0964">Secreted</keyword>
<evidence type="ECO:0000256" key="1">
    <source>
        <dbReference type="ARBA" id="ARBA00001947"/>
    </source>
</evidence>
<keyword evidence="6" id="KW-0732">Signal</keyword>
<keyword evidence="7" id="KW-0378">Hydrolase</keyword>
<dbReference type="OrthoDB" id="9802683at2"/>
<evidence type="ECO:0000256" key="8">
    <source>
        <dbReference type="ARBA" id="ARBA00022833"/>
    </source>
</evidence>
<evidence type="ECO:0000256" key="9">
    <source>
        <dbReference type="ARBA" id="ARBA00023049"/>
    </source>
</evidence>
<dbReference type="InterPro" id="IPR002169">
    <property type="entry name" value="Peptidase_M9A/M9B"/>
</dbReference>
<feature type="active site" evidence="10">
    <location>
        <position position="148"/>
    </location>
</feature>
<dbReference type="Pfam" id="PF01752">
    <property type="entry name" value="Peptidase_M9"/>
    <property type="match status" value="1"/>
</dbReference>
<keyword evidence="9" id="KW-0482">Metalloprotease</keyword>
<comment type="cofactor">
    <cofactor evidence="1">
        <name>Zn(2+)</name>
        <dbReference type="ChEBI" id="CHEBI:29105"/>
    </cofactor>
</comment>
<evidence type="ECO:0000256" key="3">
    <source>
        <dbReference type="ARBA" id="ARBA00022525"/>
    </source>
</evidence>
<name>A0A6M4AAA8_9BURK</name>
<protein>
    <submittedName>
        <fullName evidence="11">Collagenase</fullName>
    </submittedName>
</protein>
<keyword evidence="5" id="KW-0479">Metal-binding</keyword>
<dbReference type="KEGG" id="upi:EJG51_008470"/>
<dbReference type="GO" id="GO:0004222">
    <property type="term" value="F:metalloendopeptidase activity"/>
    <property type="evidence" value="ECO:0007669"/>
    <property type="project" value="InterPro"/>
</dbReference>
<evidence type="ECO:0000256" key="7">
    <source>
        <dbReference type="ARBA" id="ARBA00022801"/>
    </source>
</evidence>
<evidence type="ECO:0000256" key="2">
    <source>
        <dbReference type="ARBA" id="ARBA00004613"/>
    </source>
</evidence>
<dbReference type="PANTHER" id="PTHR13062:SF9">
    <property type="entry name" value="MICROBIAL COLLAGENASE"/>
    <property type="match status" value="1"/>
</dbReference>
<dbReference type="GO" id="GO:0008270">
    <property type="term" value="F:zinc ion binding"/>
    <property type="evidence" value="ECO:0007669"/>
    <property type="project" value="InterPro"/>
</dbReference>
<evidence type="ECO:0000256" key="6">
    <source>
        <dbReference type="ARBA" id="ARBA00022729"/>
    </source>
</evidence>
<keyword evidence="4" id="KW-0645">Protease</keyword>
<evidence type="ECO:0000256" key="5">
    <source>
        <dbReference type="ARBA" id="ARBA00022723"/>
    </source>
</evidence>
<proteinExistence type="predicted"/>
<dbReference type="EMBL" id="CP051152">
    <property type="protein sequence ID" value="QJQ07660.1"/>
    <property type="molecule type" value="Genomic_DNA"/>
</dbReference>
<dbReference type="PRINTS" id="PR00931">
    <property type="entry name" value="MICOLLPTASE"/>
</dbReference>
<dbReference type="Gene3D" id="3.40.30.160">
    <property type="entry name" value="Collagenase ColT, N-terminal domain"/>
    <property type="match status" value="1"/>
</dbReference>
<evidence type="ECO:0000313" key="12">
    <source>
        <dbReference type="Proteomes" id="UP000274350"/>
    </source>
</evidence>
<gene>
    <name evidence="11" type="ORF">EJG51_008470</name>
</gene>
<dbReference type="Gene3D" id="1.10.390.20">
    <property type="match status" value="1"/>
</dbReference>
<evidence type="ECO:0000256" key="4">
    <source>
        <dbReference type="ARBA" id="ARBA00022670"/>
    </source>
</evidence>
<dbReference type="PANTHER" id="PTHR13062">
    <property type="entry name" value="COLLAGENASE"/>
    <property type="match status" value="1"/>
</dbReference>
<keyword evidence="12" id="KW-1185">Reference proteome</keyword>
<organism evidence="11 12">
    <name type="scientific">Undibacterium piscinae</name>
    <dbReference type="NCBI Taxonomy" id="2495591"/>
    <lineage>
        <taxon>Bacteria</taxon>
        <taxon>Pseudomonadati</taxon>
        <taxon>Pseudomonadota</taxon>
        <taxon>Betaproteobacteria</taxon>
        <taxon>Burkholderiales</taxon>
        <taxon>Oxalobacteraceae</taxon>
        <taxon>Undibacterium</taxon>
    </lineage>
</organism>
<dbReference type="GO" id="GO:0006508">
    <property type="term" value="P:proteolysis"/>
    <property type="evidence" value="ECO:0007669"/>
    <property type="project" value="UniProtKB-KW"/>
</dbReference>
<dbReference type="GO" id="GO:0005576">
    <property type="term" value="C:extracellular region"/>
    <property type="evidence" value="ECO:0007669"/>
    <property type="project" value="UniProtKB-SubCell"/>
</dbReference>
<accession>A0A6M4AAA8</accession>